<name>X1F7P5_9ZZZZ</name>
<comment type="caution">
    <text evidence="1">The sequence shown here is derived from an EMBL/GenBank/DDBJ whole genome shotgun (WGS) entry which is preliminary data.</text>
</comment>
<reference evidence="1" key="1">
    <citation type="journal article" date="2014" name="Front. Microbiol.">
        <title>High frequency of phylogenetically diverse reductive dehalogenase-homologous genes in deep subseafloor sedimentary metagenomes.</title>
        <authorList>
            <person name="Kawai M."/>
            <person name="Futagami T."/>
            <person name="Toyoda A."/>
            <person name="Takaki Y."/>
            <person name="Nishi S."/>
            <person name="Hori S."/>
            <person name="Arai W."/>
            <person name="Tsubouchi T."/>
            <person name="Morono Y."/>
            <person name="Uchiyama I."/>
            <person name="Ito T."/>
            <person name="Fujiyama A."/>
            <person name="Inagaki F."/>
            <person name="Takami H."/>
        </authorList>
    </citation>
    <scope>NUCLEOTIDE SEQUENCE</scope>
    <source>
        <strain evidence="1">Expedition CK06-06</strain>
    </source>
</reference>
<protein>
    <submittedName>
        <fullName evidence="1">Uncharacterized protein</fullName>
    </submittedName>
</protein>
<gene>
    <name evidence="1" type="ORF">S01H4_55006</name>
</gene>
<proteinExistence type="predicted"/>
<evidence type="ECO:0000313" key="1">
    <source>
        <dbReference type="EMBL" id="GAH16818.1"/>
    </source>
</evidence>
<sequence>MICQMEGCGKEMTKEGSGFRCIPCRYWVRNPELKMITPKYKMVPPKYLE</sequence>
<accession>X1F7P5</accession>
<dbReference type="AlphaFoldDB" id="X1F7P5"/>
<organism evidence="1">
    <name type="scientific">marine sediment metagenome</name>
    <dbReference type="NCBI Taxonomy" id="412755"/>
    <lineage>
        <taxon>unclassified sequences</taxon>
        <taxon>metagenomes</taxon>
        <taxon>ecological metagenomes</taxon>
    </lineage>
</organism>
<dbReference type="EMBL" id="BART01031705">
    <property type="protein sequence ID" value="GAH16818.1"/>
    <property type="molecule type" value="Genomic_DNA"/>
</dbReference>